<evidence type="ECO:0000256" key="4">
    <source>
        <dbReference type="ARBA" id="ARBA00011233"/>
    </source>
</evidence>
<dbReference type="Pfam" id="PF03737">
    <property type="entry name" value="RraA-like"/>
    <property type="match status" value="1"/>
</dbReference>
<dbReference type="GO" id="GO:0008948">
    <property type="term" value="F:oxaloacetate decarboxylase activity"/>
    <property type="evidence" value="ECO:0007669"/>
    <property type="project" value="UniProtKB-EC"/>
</dbReference>
<dbReference type="RefSeq" id="WP_183541985.1">
    <property type="nucleotide sequence ID" value="NZ_BMQT01000001.1"/>
</dbReference>
<dbReference type="AlphaFoldDB" id="A0A7W5F6Z0"/>
<evidence type="ECO:0000256" key="10">
    <source>
        <dbReference type="ARBA" id="ARBA00030169"/>
    </source>
</evidence>
<dbReference type="PANTHER" id="PTHR33254:SF4">
    <property type="entry name" value="4-HYDROXY-4-METHYL-2-OXOGLUTARATE ALDOLASE 3-RELATED"/>
    <property type="match status" value="1"/>
</dbReference>
<evidence type="ECO:0000313" key="14">
    <source>
        <dbReference type="EMBL" id="MBB3087625.1"/>
    </source>
</evidence>
<comment type="catalytic activity">
    <reaction evidence="12">
        <text>oxaloacetate + H(+) = pyruvate + CO2</text>
        <dbReference type="Rhea" id="RHEA:15641"/>
        <dbReference type="ChEBI" id="CHEBI:15361"/>
        <dbReference type="ChEBI" id="CHEBI:15378"/>
        <dbReference type="ChEBI" id="CHEBI:16452"/>
        <dbReference type="ChEBI" id="CHEBI:16526"/>
        <dbReference type="EC" id="4.1.1.112"/>
    </reaction>
</comment>
<evidence type="ECO:0000256" key="8">
    <source>
        <dbReference type="ARBA" id="ARBA00025046"/>
    </source>
</evidence>
<accession>A0A7W5F6Z0</accession>
<evidence type="ECO:0000256" key="6">
    <source>
        <dbReference type="ARBA" id="ARBA00012947"/>
    </source>
</evidence>
<evidence type="ECO:0000256" key="12">
    <source>
        <dbReference type="ARBA" id="ARBA00047973"/>
    </source>
</evidence>
<dbReference type="EMBL" id="JACHXG010000001">
    <property type="protein sequence ID" value="MBB3087625.1"/>
    <property type="molecule type" value="Genomic_DNA"/>
</dbReference>
<dbReference type="InterPro" id="IPR036704">
    <property type="entry name" value="RraA/RraA-like_sf"/>
</dbReference>
<dbReference type="EC" id="4.1.3.17" evidence="5"/>
<dbReference type="GO" id="GO:0046872">
    <property type="term" value="F:metal ion binding"/>
    <property type="evidence" value="ECO:0007669"/>
    <property type="project" value="UniProtKB-KW"/>
</dbReference>
<evidence type="ECO:0000256" key="3">
    <source>
        <dbReference type="ARBA" id="ARBA00008621"/>
    </source>
</evidence>
<evidence type="ECO:0000256" key="2">
    <source>
        <dbReference type="ARBA" id="ARBA00001968"/>
    </source>
</evidence>
<feature type="binding site" evidence="13">
    <location>
        <position position="108"/>
    </location>
    <ligand>
        <name>Mg(2+)</name>
        <dbReference type="ChEBI" id="CHEBI:18420"/>
    </ligand>
</feature>
<dbReference type="Gene3D" id="3.50.30.40">
    <property type="entry name" value="Ribonuclease E inhibitor RraA/RraA-like"/>
    <property type="match status" value="1"/>
</dbReference>
<name>A0A7W5F6Z0_9ACTN</name>
<comment type="function">
    <text evidence="8">Catalyzes the aldol cleavage of 4-hydroxy-4-methyl-2-oxoglutarate (HMG) into 2 molecules of pyruvate. Also contains a secondary oxaloacetate (OAA) decarboxylase activity due to the common pyruvate enolate transition state formed following C-C bond cleavage in the retro-aldol and decarboxylation reactions.</text>
</comment>
<evidence type="ECO:0000313" key="15">
    <source>
        <dbReference type="Proteomes" id="UP000577707"/>
    </source>
</evidence>
<dbReference type="EC" id="4.1.1.112" evidence="6"/>
<organism evidence="14 15">
    <name type="scientific">Nocardioides albus</name>
    <dbReference type="NCBI Taxonomy" id="1841"/>
    <lineage>
        <taxon>Bacteria</taxon>
        <taxon>Bacillati</taxon>
        <taxon>Actinomycetota</taxon>
        <taxon>Actinomycetes</taxon>
        <taxon>Propionibacteriales</taxon>
        <taxon>Nocardioidaceae</taxon>
        <taxon>Nocardioides</taxon>
    </lineage>
</organism>
<evidence type="ECO:0000256" key="7">
    <source>
        <dbReference type="ARBA" id="ARBA00016549"/>
    </source>
</evidence>
<keyword evidence="15" id="KW-1185">Reference proteome</keyword>
<keyword evidence="13" id="KW-0460">Magnesium</keyword>
<dbReference type="SUPFAM" id="SSF89562">
    <property type="entry name" value="RraA-like"/>
    <property type="match status" value="1"/>
</dbReference>
<evidence type="ECO:0000256" key="1">
    <source>
        <dbReference type="ARBA" id="ARBA00001342"/>
    </source>
</evidence>
<comment type="catalytic activity">
    <reaction evidence="1">
        <text>4-hydroxy-4-methyl-2-oxoglutarate = 2 pyruvate</text>
        <dbReference type="Rhea" id="RHEA:22748"/>
        <dbReference type="ChEBI" id="CHEBI:15361"/>
        <dbReference type="ChEBI" id="CHEBI:58276"/>
        <dbReference type="EC" id="4.1.3.17"/>
    </reaction>
</comment>
<gene>
    <name evidence="14" type="ORF">FHS12_000548</name>
</gene>
<keyword evidence="13" id="KW-0479">Metal-binding</keyword>
<evidence type="ECO:0000256" key="13">
    <source>
        <dbReference type="PIRSR" id="PIRSR605493-1"/>
    </source>
</evidence>
<dbReference type="InterPro" id="IPR005493">
    <property type="entry name" value="RraA/RraA-like"/>
</dbReference>
<sequence>MTDISTTLEALAGVEVPTLGHFLEDGFCDTGIARVQHEARRMVGLAHTLHLATPDALAVNRALLELPVGAVLVIEVAGGGHAPVGAVTAAVAVARQAAGIVVEGPVTDAGQLRSSAVADALPVYSRGLTSRTTKRLGTSSDGLRHPVQVGGVTVRSGDIVLGDENGVLVIDPATLDPDLIERARRSDADEPALLDQIAQGADLARLLPTSPEATDRKA</sequence>
<comment type="similarity">
    <text evidence="3">Belongs to the class II aldolase/RraA-like family.</text>
</comment>
<reference evidence="14 15" key="1">
    <citation type="submission" date="2020-08" db="EMBL/GenBank/DDBJ databases">
        <title>Genomic Encyclopedia of Type Strains, Phase III (KMG-III): the genomes of soil and plant-associated and newly described type strains.</title>
        <authorList>
            <person name="Whitman W."/>
        </authorList>
    </citation>
    <scope>NUCLEOTIDE SEQUENCE [LARGE SCALE GENOMIC DNA]</scope>
    <source>
        <strain evidence="14 15">CECT 3302</strain>
    </source>
</reference>
<dbReference type="Proteomes" id="UP000577707">
    <property type="component" value="Unassembled WGS sequence"/>
</dbReference>
<dbReference type="PANTHER" id="PTHR33254">
    <property type="entry name" value="4-HYDROXY-4-METHYL-2-OXOGLUTARATE ALDOLASE 3-RELATED"/>
    <property type="match status" value="1"/>
</dbReference>
<comment type="caution">
    <text evidence="14">The sequence shown here is derived from an EMBL/GenBank/DDBJ whole genome shotgun (WGS) entry which is preliminary data.</text>
</comment>
<dbReference type="GO" id="GO:0047443">
    <property type="term" value="F:4-hydroxy-4-methyl-2-oxoglutarate aldolase activity"/>
    <property type="evidence" value="ECO:0007669"/>
    <property type="project" value="UniProtKB-EC"/>
</dbReference>
<protein>
    <recommendedName>
        <fullName evidence="7">Putative 4-hydroxy-4-methyl-2-oxoglutarate aldolase</fullName>
        <ecNumber evidence="6">4.1.1.112</ecNumber>
        <ecNumber evidence="5">4.1.3.17</ecNumber>
    </recommendedName>
    <alternativeName>
        <fullName evidence="11">Oxaloacetate decarboxylase</fullName>
    </alternativeName>
    <alternativeName>
        <fullName evidence="9">Regulator of ribonuclease activity homolog</fullName>
    </alternativeName>
    <alternativeName>
        <fullName evidence="10">RraA-like protein</fullName>
    </alternativeName>
</protein>
<evidence type="ECO:0000256" key="9">
    <source>
        <dbReference type="ARBA" id="ARBA00029596"/>
    </source>
</evidence>
<evidence type="ECO:0000256" key="11">
    <source>
        <dbReference type="ARBA" id="ARBA00032305"/>
    </source>
</evidence>
<evidence type="ECO:0000256" key="5">
    <source>
        <dbReference type="ARBA" id="ARBA00012213"/>
    </source>
</evidence>
<comment type="cofactor">
    <cofactor evidence="2">
        <name>a divalent metal cation</name>
        <dbReference type="ChEBI" id="CHEBI:60240"/>
    </cofactor>
</comment>
<proteinExistence type="inferred from homology"/>
<comment type="cofactor">
    <cofactor evidence="13">
        <name>Mg(2+)</name>
        <dbReference type="ChEBI" id="CHEBI:18420"/>
    </cofactor>
</comment>
<comment type="subunit">
    <text evidence="4">Homotrimer.</text>
</comment>